<name>A0AC34R4W5_9BILA</name>
<accession>A0AC34R4W5</accession>
<dbReference type="Proteomes" id="UP000887576">
    <property type="component" value="Unplaced"/>
</dbReference>
<protein>
    <submittedName>
        <fullName evidence="2">Uncharacterized protein</fullName>
    </submittedName>
</protein>
<evidence type="ECO:0000313" key="2">
    <source>
        <dbReference type="WBParaSite" id="JU765_v2.g3370.t1"/>
    </source>
</evidence>
<sequence>MLFFEPQLSPKIFRRVRQKKREKSGEKSGRKSLSPNPNPLLLTSPKHVPNQDGVIRPQNFKEILNRFQTAVSDTSTTVSPLNFQRHHSVRIPTINQKNRRFTLGGETLMISTKNNSSSLNGTNTMNNKNNFVTSSLQPPPIIKLRTSTTNNLVMTNPIAHSDHESDDHEQSHQQPHQQPPQQSQQQPMIPKREKHYIQRRESDAYQAAIKAKKTNLVGNFNGKKFNDDGSSHDEDKNEKIEIIQPPPPVKKRQSKIDHSTNNGQGQYQATNAVAVRKPKPANRTNSNMSGAQRKLSNHSMHSNHSNSSSLRNLKEIDENSNDRHFDEPSHHQSTFGSRPATAEYVSGGSDSGYARYPNSTETSSMESPRSPSQLLRSPNPVRTKVADELYGQMTVQHTNTLAFVVDNYSDIVSNFNELSEYGRDLFEDLSIENLIFKSTTPILVKEKLAVFDAAYVTPNYTEHRVTVMLAPTCQYAPLMGRLAERSGFGPTILAEIEEPEITFRNLLEQAGIDFIQRSSIYKVMIMPPISLCSFHSLAVHNMHKAMNVQRYEHHVCFIMLQLLCALKVLQSDGVEHLSNNFKEFLLTYKAVDLKNALEDLQQLPKLMFLRVSLFVRP</sequence>
<proteinExistence type="predicted"/>
<evidence type="ECO:0000313" key="1">
    <source>
        <dbReference type="Proteomes" id="UP000887576"/>
    </source>
</evidence>
<organism evidence="1 2">
    <name type="scientific">Panagrolaimus sp. JU765</name>
    <dbReference type="NCBI Taxonomy" id="591449"/>
    <lineage>
        <taxon>Eukaryota</taxon>
        <taxon>Metazoa</taxon>
        <taxon>Ecdysozoa</taxon>
        <taxon>Nematoda</taxon>
        <taxon>Chromadorea</taxon>
        <taxon>Rhabditida</taxon>
        <taxon>Tylenchina</taxon>
        <taxon>Panagrolaimomorpha</taxon>
        <taxon>Panagrolaimoidea</taxon>
        <taxon>Panagrolaimidae</taxon>
        <taxon>Panagrolaimus</taxon>
    </lineage>
</organism>
<reference evidence="2" key="1">
    <citation type="submission" date="2022-11" db="UniProtKB">
        <authorList>
            <consortium name="WormBaseParasite"/>
        </authorList>
    </citation>
    <scope>IDENTIFICATION</scope>
</reference>
<dbReference type="WBParaSite" id="JU765_v2.g3370.t1">
    <property type="protein sequence ID" value="JU765_v2.g3370.t1"/>
    <property type="gene ID" value="JU765_v2.g3370"/>
</dbReference>